<evidence type="ECO:0000313" key="5">
    <source>
        <dbReference type="Proteomes" id="UP000467700"/>
    </source>
</evidence>
<dbReference type="SUPFAM" id="SSF49493">
    <property type="entry name" value="HSP40/DnaJ peptide-binding domain"/>
    <property type="match status" value="2"/>
</dbReference>
<dbReference type="InterPro" id="IPR002939">
    <property type="entry name" value="DnaJ_C"/>
</dbReference>
<comment type="caution">
    <text evidence="4">The sequence shown here is derived from an EMBL/GenBank/DDBJ whole genome shotgun (WGS) entry which is preliminary data.</text>
</comment>
<dbReference type="InterPro" id="IPR001623">
    <property type="entry name" value="DnaJ_domain"/>
</dbReference>
<dbReference type="PANTHER" id="PTHR24078">
    <property type="entry name" value="DNAJ HOMOLOG SUBFAMILY C MEMBER"/>
    <property type="match status" value="1"/>
</dbReference>
<reference evidence="4 5" key="1">
    <citation type="submission" date="2020-01" db="EMBL/GenBank/DDBJ databases">
        <authorList>
            <person name="Gupta K D."/>
        </authorList>
    </citation>
    <scope>NUCLEOTIDE SEQUENCE [LARGE SCALE GENOMIC DNA]</scope>
</reference>
<evidence type="ECO:0000313" key="4">
    <source>
        <dbReference type="EMBL" id="CAA7269556.1"/>
    </source>
</evidence>
<dbReference type="InterPro" id="IPR008971">
    <property type="entry name" value="HSP40/DnaJ_pept-bd"/>
</dbReference>
<dbReference type="PROSITE" id="PS00636">
    <property type="entry name" value="DNAJ_1"/>
    <property type="match status" value="1"/>
</dbReference>
<dbReference type="FunFam" id="2.60.260.20:FF:000015">
    <property type="entry name" value="Heat shock protein 40"/>
    <property type="match status" value="1"/>
</dbReference>
<gene>
    <name evidence="4" type="ORF">AAE3_LOCUS11689</name>
</gene>
<dbReference type="GO" id="GO:0006457">
    <property type="term" value="P:protein folding"/>
    <property type="evidence" value="ECO:0007669"/>
    <property type="project" value="InterPro"/>
</dbReference>
<keyword evidence="1" id="KW-0143">Chaperone</keyword>
<dbReference type="SUPFAM" id="SSF46565">
    <property type="entry name" value="Chaperone J-domain"/>
    <property type="match status" value="1"/>
</dbReference>
<name>A0A8S0WZE8_CYCAE</name>
<dbReference type="InterPro" id="IPR018253">
    <property type="entry name" value="DnaJ_domain_CS"/>
</dbReference>
<dbReference type="PROSITE" id="PS50076">
    <property type="entry name" value="DNAJ_2"/>
    <property type="match status" value="1"/>
</dbReference>
<evidence type="ECO:0000259" key="3">
    <source>
        <dbReference type="PROSITE" id="PS50076"/>
    </source>
</evidence>
<dbReference type="PRINTS" id="PR00625">
    <property type="entry name" value="JDOMAIN"/>
</dbReference>
<sequence>MTSCVCPFINKYRRLRVITSHIPYCTTHAMGADYYKLLGIDRKATDDEIKKAYKKMALKWHPDRNAGSEEATKKFKEVSEAFEVLSDSNKRAIYDQFGEEGLKGGGAGGAGPSPGAGFSGFSGFPGGGTSYTFTSGPGGFSSGGGPGFAPTDPNKIFEQIFGQGGLFGGMGGMGGMGGGMPGMGGGMPGMGSSSRRGTMFTDDDDMGGFSFSSGGMPGGMPRTRTSQSRQNSTFSNTGRTSSTKPSEITKPLKVSLEELYNGASKHLKVGRKLLDGSTEDKILDIQIHPGWKSGTKIRFARAGNEVGPGEAQDIVFVVEEKPHEVFTREGNDLHARVKLSLVDALAGAPQGVMKFTKQLEHLDGRRLQVPVPHGIVKPGQSTTISGEGMPIRKDGAVKSKGDLIVDWEIVFPSSLTSSQKEGLRKVLV</sequence>
<dbReference type="InterPro" id="IPR051339">
    <property type="entry name" value="DnaJ_subfamily_B"/>
</dbReference>
<protein>
    <recommendedName>
        <fullName evidence="3">J domain-containing protein</fullName>
    </recommendedName>
</protein>
<dbReference type="Gene3D" id="2.60.260.20">
    <property type="entry name" value="Urease metallochaperone UreE, N-terminal domain"/>
    <property type="match status" value="2"/>
</dbReference>
<dbReference type="CDD" id="cd06257">
    <property type="entry name" value="DnaJ"/>
    <property type="match status" value="1"/>
</dbReference>
<accession>A0A8S0WZE8</accession>
<dbReference type="PANTHER" id="PTHR24078:SF553">
    <property type="entry name" value="DNAJ HOMOLOG SUBFAMILY B MEMBER 5"/>
    <property type="match status" value="1"/>
</dbReference>
<feature type="region of interest" description="Disordered" evidence="2">
    <location>
        <begin position="210"/>
        <end position="247"/>
    </location>
</feature>
<dbReference type="AlphaFoldDB" id="A0A8S0WZE8"/>
<evidence type="ECO:0000256" key="2">
    <source>
        <dbReference type="SAM" id="MobiDB-lite"/>
    </source>
</evidence>
<evidence type="ECO:0000256" key="1">
    <source>
        <dbReference type="ARBA" id="ARBA00023186"/>
    </source>
</evidence>
<dbReference type="InterPro" id="IPR036869">
    <property type="entry name" value="J_dom_sf"/>
</dbReference>
<dbReference type="FunFam" id="2.60.260.20:FF:000013">
    <property type="entry name" value="DnaJ subfamily B member 11"/>
    <property type="match status" value="1"/>
</dbReference>
<dbReference type="GO" id="GO:0006413">
    <property type="term" value="P:translational initiation"/>
    <property type="evidence" value="ECO:0007669"/>
    <property type="project" value="TreeGrafter"/>
</dbReference>
<proteinExistence type="predicted"/>
<feature type="compositionally biased region" description="Polar residues" evidence="2">
    <location>
        <begin position="226"/>
        <end position="246"/>
    </location>
</feature>
<dbReference type="EMBL" id="CACVBS010000079">
    <property type="protein sequence ID" value="CAA7269556.1"/>
    <property type="molecule type" value="Genomic_DNA"/>
</dbReference>
<dbReference type="Proteomes" id="UP000467700">
    <property type="component" value="Unassembled WGS sequence"/>
</dbReference>
<dbReference type="OrthoDB" id="10250354at2759"/>
<dbReference type="GO" id="GO:0051087">
    <property type="term" value="F:protein-folding chaperone binding"/>
    <property type="evidence" value="ECO:0007669"/>
    <property type="project" value="TreeGrafter"/>
</dbReference>
<dbReference type="Gene3D" id="1.10.287.110">
    <property type="entry name" value="DnaJ domain"/>
    <property type="match status" value="1"/>
</dbReference>
<organism evidence="4 5">
    <name type="scientific">Cyclocybe aegerita</name>
    <name type="common">Black poplar mushroom</name>
    <name type="synonym">Agrocybe aegerita</name>
    <dbReference type="NCBI Taxonomy" id="1973307"/>
    <lineage>
        <taxon>Eukaryota</taxon>
        <taxon>Fungi</taxon>
        <taxon>Dikarya</taxon>
        <taxon>Basidiomycota</taxon>
        <taxon>Agaricomycotina</taxon>
        <taxon>Agaricomycetes</taxon>
        <taxon>Agaricomycetidae</taxon>
        <taxon>Agaricales</taxon>
        <taxon>Agaricineae</taxon>
        <taxon>Bolbitiaceae</taxon>
        <taxon>Cyclocybe</taxon>
    </lineage>
</organism>
<feature type="compositionally biased region" description="Low complexity" evidence="2">
    <location>
        <begin position="210"/>
        <end position="225"/>
    </location>
</feature>
<dbReference type="Pfam" id="PF01556">
    <property type="entry name" value="DnaJ_C"/>
    <property type="match status" value="1"/>
</dbReference>
<feature type="domain" description="J" evidence="3">
    <location>
        <begin position="33"/>
        <end position="98"/>
    </location>
</feature>
<keyword evidence="5" id="KW-1185">Reference proteome</keyword>
<dbReference type="CDD" id="cd10747">
    <property type="entry name" value="DnaJ_C"/>
    <property type="match status" value="1"/>
</dbReference>
<dbReference type="GO" id="GO:0005829">
    <property type="term" value="C:cytosol"/>
    <property type="evidence" value="ECO:0007669"/>
    <property type="project" value="TreeGrafter"/>
</dbReference>
<dbReference type="SMART" id="SM00271">
    <property type="entry name" value="DnaJ"/>
    <property type="match status" value="1"/>
</dbReference>
<dbReference type="Pfam" id="PF00226">
    <property type="entry name" value="DnaJ"/>
    <property type="match status" value="1"/>
</dbReference>
<dbReference type="GO" id="GO:0051082">
    <property type="term" value="F:unfolded protein binding"/>
    <property type="evidence" value="ECO:0007669"/>
    <property type="project" value="InterPro"/>
</dbReference>